<dbReference type="InterPro" id="IPR049072">
    <property type="entry name" value="MPH2_C"/>
</dbReference>
<sequence length="104" mass="11371">YVQDAVYKLCEVGQAIDKNDFTSAQRVLGKSLDTKWIVNVKEAFSKVSSNPKEKSEADTFIASLSSLISAVSKENFDLCKSAFVSSADALEDWSVLTGLSEQLK</sequence>
<dbReference type="Pfam" id="PF20675">
    <property type="entry name" value="MPH2"/>
    <property type="match status" value="1"/>
</dbReference>
<name>A0AA38FDW4_TAXCH</name>
<comment type="caution">
    <text evidence="2">The sequence shown here is derived from an EMBL/GenBank/DDBJ whole genome shotgun (WGS) entry which is preliminary data.</text>
</comment>
<keyword evidence="3" id="KW-1185">Reference proteome</keyword>
<accession>A0AA38FDW4</accession>
<evidence type="ECO:0000259" key="1">
    <source>
        <dbReference type="Pfam" id="PF20675"/>
    </source>
</evidence>
<feature type="domain" description="Maintenance of Photosystem II under High light 2 C-terminal" evidence="1">
    <location>
        <begin position="1"/>
        <end position="104"/>
    </location>
</feature>
<dbReference type="Proteomes" id="UP000824469">
    <property type="component" value="Unassembled WGS sequence"/>
</dbReference>
<dbReference type="InterPro" id="IPR038862">
    <property type="entry name" value="MPH2"/>
</dbReference>
<reference evidence="2 3" key="1">
    <citation type="journal article" date="2021" name="Nat. Plants">
        <title>The Taxus genome provides insights into paclitaxel biosynthesis.</title>
        <authorList>
            <person name="Xiong X."/>
            <person name="Gou J."/>
            <person name="Liao Q."/>
            <person name="Li Y."/>
            <person name="Zhou Q."/>
            <person name="Bi G."/>
            <person name="Li C."/>
            <person name="Du R."/>
            <person name="Wang X."/>
            <person name="Sun T."/>
            <person name="Guo L."/>
            <person name="Liang H."/>
            <person name="Lu P."/>
            <person name="Wu Y."/>
            <person name="Zhang Z."/>
            <person name="Ro D.K."/>
            <person name="Shang Y."/>
            <person name="Huang S."/>
            <person name="Yan J."/>
        </authorList>
    </citation>
    <scope>NUCLEOTIDE SEQUENCE [LARGE SCALE GENOMIC DNA]</scope>
    <source>
        <strain evidence="2">Ta-2019</strain>
    </source>
</reference>
<organism evidence="2 3">
    <name type="scientific">Taxus chinensis</name>
    <name type="common">Chinese yew</name>
    <name type="synonym">Taxus wallichiana var. chinensis</name>
    <dbReference type="NCBI Taxonomy" id="29808"/>
    <lineage>
        <taxon>Eukaryota</taxon>
        <taxon>Viridiplantae</taxon>
        <taxon>Streptophyta</taxon>
        <taxon>Embryophyta</taxon>
        <taxon>Tracheophyta</taxon>
        <taxon>Spermatophyta</taxon>
        <taxon>Pinopsida</taxon>
        <taxon>Pinidae</taxon>
        <taxon>Conifers II</taxon>
        <taxon>Cupressales</taxon>
        <taxon>Taxaceae</taxon>
        <taxon>Taxus</taxon>
    </lineage>
</organism>
<gene>
    <name evidence="2" type="ORF">KI387_030640</name>
</gene>
<dbReference type="GO" id="GO:0010206">
    <property type="term" value="P:photosystem II repair"/>
    <property type="evidence" value="ECO:0007669"/>
    <property type="project" value="InterPro"/>
</dbReference>
<dbReference type="PANTHER" id="PTHR35742:SF1">
    <property type="entry name" value="THYLAKOID LUMENAL 16.5 KDA PROTEIN, CHLOROPLASTIC"/>
    <property type="match status" value="1"/>
</dbReference>
<dbReference type="OMA" id="QWWKVET"/>
<protein>
    <recommendedName>
        <fullName evidence="1">Maintenance of Photosystem II under High light 2 C-terminal domain-containing protein</fullName>
    </recommendedName>
</protein>
<feature type="non-terminal residue" evidence="2">
    <location>
        <position position="1"/>
    </location>
</feature>
<dbReference type="AlphaFoldDB" id="A0AA38FDW4"/>
<evidence type="ECO:0000313" key="2">
    <source>
        <dbReference type="EMBL" id="KAH9298958.1"/>
    </source>
</evidence>
<evidence type="ECO:0000313" key="3">
    <source>
        <dbReference type="Proteomes" id="UP000824469"/>
    </source>
</evidence>
<proteinExistence type="predicted"/>
<dbReference type="PANTHER" id="PTHR35742">
    <property type="entry name" value="THYLAKOID LUMENAL 16.5 KDA PROTEIN, CHLOROPLASTIC"/>
    <property type="match status" value="1"/>
</dbReference>
<dbReference type="EMBL" id="JAHRHJ020000010">
    <property type="protein sequence ID" value="KAH9298958.1"/>
    <property type="molecule type" value="Genomic_DNA"/>
</dbReference>
<feature type="non-terminal residue" evidence="2">
    <location>
        <position position="104"/>
    </location>
</feature>